<reference evidence="1" key="1">
    <citation type="submission" date="2021-03" db="EMBL/GenBank/DDBJ databases">
        <title>Genomic Encyclopedia of Type Strains, Phase IV (KMG-IV): sequencing the most valuable type-strain genomes for metagenomic binning, comparative biology and taxonomic classification.</title>
        <authorList>
            <person name="Goeker M."/>
        </authorList>
    </citation>
    <scope>NUCLEOTIDE SEQUENCE</scope>
    <source>
        <strain evidence="1">DSM 18131</strain>
    </source>
</reference>
<organism evidence="1 2">
    <name type="scientific">Ensifer adhaerens</name>
    <name type="common">Sinorhizobium morelense</name>
    <dbReference type="NCBI Taxonomy" id="106592"/>
    <lineage>
        <taxon>Bacteria</taxon>
        <taxon>Pseudomonadati</taxon>
        <taxon>Pseudomonadota</taxon>
        <taxon>Alphaproteobacteria</taxon>
        <taxon>Hyphomicrobiales</taxon>
        <taxon>Rhizobiaceae</taxon>
        <taxon>Sinorhizobium/Ensifer group</taxon>
        <taxon>Ensifer</taxon>
    </lineage>
</organism>
<sequence length="207" mass="22948">MLAEQEVQGSRQSSRSNRGPLRRLFGNRSGAASIEFAILAIPFLVVTFACFETFFAFAGERLLANATEVMARKVRTGEITFARGKPTDMTEKQFRQAFCAEISVMLTCTGNEVNIPSRLLIDVKSTTDLAQLPVDIPRMAKSNDINTGNFSFAPGGPGTYNVLRAYYRWSVITDLVRPFVTNLRPAGASMPRDYLMVATATFRNENE</sequence>
<proteinExistence type="predicted"/>
<protein>
    <submittedName>
        <fullName evidence="1">Flp pilus assembly protein TadG</fullName>
    </submittedName>
</protein>
<accession>A0ACC5SSN5</accession>
<comment type="caution">
    <text evidence="1">The sequence shown here is derived from an EMBL/GenBank/DDBJ whole genome shotgun (WGS) entry which is preliminary data.</text>
</comment>
<name>A0ACC5SSN5_ENSAD</name>
<gene>
    <name evidence="1" type="ORF">J2Z19_001106</name>
</gene>
<evidence type="ECO:0000313" key="2">
    <source>
        <dbReference type="Proteomes" id="UP000823773"/>
    </source>
</evidence>
<dbReference type="EMBL" id="JAGGJR010000001">
    <property type="protein sequence ID" value="MBP1871409.1"/>
    <property type="molecule type" value="Genomic_DNA"/>
</dbReference>
<dbReference type="Proteomes" id="UP000823773">
    <property type="component" value="Unassembled WGS sequence"/>
</dbReference>
<keyword evidence="2" id="KW-1185">Reference proteome</keyword>
<evidence type="ECO:0000313" key="1">
    <source>
        <dbReference type="EMBL" id="MBP1871409.1"/>
    </source>
</evidence>